<dbReference type="EMBL" id="JAAFZH010000016">
    <property type="protein sequence ID" value="NDU98241.1"/>
    <property type="molecule type" value="Genomic_DNA"/>
</dbReference>
<keyword evidence="1" id="KW-1133">Transmembrane helix</keyword>
<evidence type="ECO:0008006" key="4">
    <source>
        <dbReference type="Google" id="ProtNLM"/>
    </source>
</evidence>
<dbReference type="AlphaFoldDB" id="A0A6L9LGD2"/>
<evidence type="ECO:0000256" key="1">
    <source>
        <dbReference type="SAM" id="Phobius"/>
    </source>
</evidence>
<proteinExistence type="predicted"/>
<sequence>MKYDLSINTLLTIIFAFSSAVLVVILQRRTERLKIVENQLSDKKYKMYSELLYIFFDVSMSEKTGENISQQDLMKRLIAIKRDMYLYAPDEIFRGFTKWLLDLNSHDNPTKQFKDYYELIKLIRKDMGNRATKLSLDDFMLFYMQSREEYEKFKSQNGW</sequence>
<gene>
    <name evidence="2" type="ORF">GK108_25375</name>
</gene>
<keyword evidence="1" id="KW-0812">Transmembrane</keyword>
<comment type="caution">
    <text evidence="2">The sequence shown here is derived from an EMBL/GenBank/DDBJ whole genome shotgun (WGS) entry which is preliminary data.</text>
</comment>
<dbReference type="RefSeq" id="WP_163954378.1">
    <property type="nucleotide sequence ID" value="NZ_JAAFZH010000016.1"/>
</dbReference>
<keyword evidence="3" id="KW-1185">Reference proteome</keyword>
<protein>
    <recommendedName>
        <fullName evidence="4">DUF4760 domain-containing protein</fullName>
    </recommendedName>
</protein>
<feature type="transmembrane region" description="Helical" evidence="1">
    <location>
        <begin position="6"/>
        <end position="26"/>
    </location>
</feature>
<name>A0A6L9LGD2_9BACT</name>
<accession>A0A6L9LGD2</accession>
<evidence type="ECO:0000313" key="3">
    <source>
        <dbReference type="Proteomes" id="UP000474175"/>
    </source>
</evidence>
<organism evidence="2 3">
    <name type="scientific">Spirosoma terrae</name>
    <dbReference type="NCBI Taxonomy" id="1968276"/>
    <lineage>
        <taxon>Bacteria</taxon>
        <taxon>Pseudomonadati</taxon>
        <taxon>Bacteroidota</taxon>
        <taxon>Cytophagia</taxon>
        <taxon>Cytophagales</taxon>
        <taxon>Cytophagaceae</taxon>
        <taxon>Spirosoma</taxon>
    </lineage>
</organism>
<dbReference type="Proteomes" id="UP000474175">
    <property type="component" value="Unassembled WGS sequence"/>
</dbReference>
<reference evidence="2 3" key="1">
    <citation type="submission" date="2020-02" db="EMBL/GenBank/DDBJ databases">
        <title>Draft genome sequence of two Spirosoma agri KCTC 52727 and Spirosoma terrae KCTC 52035.</title>
        <authorList>
            <person name="Rojas J."/>
            <person name="Ambika Manirajan B."/>
            <person name="Suarez C."/>
            <person name="Ratering S."/>
            <person name="Schnell S."/>
        </authorList>
    </citation>
    <scope>NUCLEOTIDE SEQUENCE [LARGE SCALE GENOMIC DNA]</scope>
    <source>
        <strain evidence="2 3">KCTC 52035</strain>
    </source>
</reference>
<keyword evidence="1" id="KW-0472">Membrane</keyword>
<evidence type="ECO:0000313" key="2">
    <source>
        <dbReference type="EMBL" id="NDU98241.1"/>
    </source>
</evidence>